<dbReference type="WBParaSite" id="JU765_v2.g7876.t1">
    <property type="protein sequence ID" value="JU765_v2.g7876.t1"/>
    <property type="gene ID" value="JU765_v2.g7876"/>
</dbReference>
<protein>
    <submittedName>
        <fullName evidence="2">C-type lectin domain-containing protein</fullName>
    </submittedName>
</protein>
<reference evidence="2" key="1">
    <citation type="submission" date="2022-11" db="UniProtKB">
        <authorList>
            <consortium name="WormBaseParasite"/>
        </authorList>
    </citation>
    <scope>IDENTIFICATION</scope>
</reference>
<evidence type="ECO:0000313" key="2">
    <source>
        <dbReference type="WBParaSite" id="JU765_v2.g7876.t1"/>
    </source>
</evidence>
<name>A0AC34RKH5_9BILA</name>
<dbReference type="Proteomes" id="UP000887576">
    <property type="component" value="Unplaced"/>
</dbReference>
<evidence type="ECO:0000313" key="1">
    <source>
        <dbReference type="Proteomes" id="UP000887576"/>
    </source>
</evidence>
<organism evidence="1 2">
    <name type="scientific">Panagrolaimus sp. JU765</name>
    <dbReference type="NCBI Taxonomy" id="591449"/>
    <lineage>
        <taxon>Eukaryota</taxon>
        <taxon>Metazoa</taxon>
        <taxon>Ecdysozoa</taxon>
        <taxon>Nematoda</taxon>
        <taxon>Chromadorea</taxon>
        <taxon>Rhabditida</taxon>
        <taxon>Tylenchina</taxon>
        <taxon>Panagrolaimomorpha</taxon>
        <taxon>Panagrolaimoidea</taxon>
        <taxon>Panagrolaimidae</taxon>
        <taxon>Panagrolaimus</taxon>
    </lineage>
</organism>
<proteinExistence type="predicted"/>
<sequence length="169" mass="19846">MIQDNFANFFLADQAATDLPNSTDFWIGANQMQVQNFSIWVWKWYKAVVDYNDWSTEQSCVDNNAHLVSIHSEGENDFIRDLSAQSGSFISICVWIGYSYPNRWSDGSRFDYSRWYSIPNLNDSYAVFIPDGITQYPLRAYPGYWTAYSFNTFKRYICKKQPTTYPYIN</sequence>
<accession>A0AC34RKH5</accession>